<name>E2AP15_CAMFO</name>
<sequence length="258" mass="29484">MANKLRRIDLRREGRTSPNYVNKYTRMHEKIHSVCAVSYINVHLILPTVRVTMVIGAATGKRILPSPISSRDNVTAGDKNRLIPKKRFIVARCVAEAHNHRSLNRASRSLAFDPTSIAHKSVHVDRKYDPKRREHDCNEMVSSSCAVERRAKPGVADKNRRQKRDPERSRTRFAPDEIPFRARARYTNKMNTAAWSLDGKQQAVRNIPSGRRLTTDHGKDREKLIHTMIVDTYGCMTVHISILDLDMFGQGFSNDTQT</sequence>
<reference evidence="2 3" key="1">
    <citation type="journal article" date="2010" name="Science">
        <title>Genomic comparison of the ants Camponotus floridanus and Harpegnathos saltator.</title>
        <authorList>
            <person name="Bonasio R."/>
            <person name="Zhang G."/>
            <person name="Ye C."/>
            <person name="Mutti N.S."/>
            <person name="Fang X."/>
            <person name="Qin N."/>
            <person name="Donahue G."/>
            <person name="Yang P."/>
            <person name="Li Q."/>
            <person name="Li C."/>
            <person name="Zhang P."/>
            <person name="Huang Z."/>
            <person name="Berger S.L."/>
            <person name="Reinberg D."/>
            <person name="Wang J."/>
            <person name="Liebig J."/>
        </authorList>
    </citation>
    <scope>NUCLEOTIDE SEQUENCE [LARGE SCALE GENOMIC DNA]</scope>
    <source>
        <strain evidence="3">C129</strain>
    </source>
</reference>
<gene>
    <name evidence="2" type="ORF">EAG_03617</name>
</gene>
<evidence type="ECO:0000313" key="2">
    <source>
        <dbReference type="EMBL" id="EFN64847.1"/>
    </source>
</evidence>
<evidence type="ECO:0000256" key="1">
    <source>
        <dbReference type="SAM" id="MobiDB-lite"/>
    </source>
</evidence>
<proteinExistence type="predicted"/>
<organism evidence="3">
    <name type="scientific">Camponotus floridanus</name>
    <name type="common">Florida carpenter ant</name>
    <dbReference type="NCBI Taxonomy" id="104421"/>
    <lineage>
        <taxon>Eukaryota</taxon>
        <taxon>Metazoa</taxon>
        <taxon>Ecdysozoa</taxon>
        <taxon>Arthropoda</taxon>
        <taxon>Hexapoda</taxon>
        <taxon>Insecta</taxon>
        <taxon>Pterygota</taxon>
        <taxon>Neoptera</taxon>
        <taxon>Endopterygota</taxon>
        <taxon>Hymenoptera</taxon>
        <taxon>Apocrita</taxon>
        <taxon>Aculeata</taxon>
        <taxon>Formicoidea</taxon>
        <taxon>Formicidae</taxon>
        <taxon>Formicinae</taxon>
        <taxon>Camponotus</taxon>
    </lineage>
</organism>
<feature type="region of interest" description="Disordered" evidence="1">
    <location>
        <begin position="144"/>
        <end position="173"/>
    </location>
</feature>
<dbReference type="InParanoid" id="E2AP15"/>
<protein>
    <submittedName>
        <fullName evidence="2">Uncharacterized protein</fullName>
    </submittedName>
</protein>
<dbReference type="AlphaFoldDB" id="E2AP15"/>
<keyword evidence="3" id="KW-1185">Reference proteome</keyword>
<dbReference type="EMBL" id="GL441439">
    <property type="protein sequence ID" value="EFN64847.1"/>
    <property type="molecule type" value="Genomic_DNA"/>
</dbReference>
<evidence type="ECO:0000313" key="3">
    <source>
        <dbReference type="Proteomes" id="UP000000311"/>
    </source>
</evidence>
<accession>E2AP15</accession>
<dbReference type="Proteomes" id="UP000000311">
    <property type="component" value="Unassembled WGS sequence"/>
</dbReference>
<feature type="compositionally biased region" description="Basic and acidic residues" evidence="1">
    <location>
        <begin position="147"/>
        <end position="173"/>
    </location>
</feature>